<name>A0A432LJH7_9BACT</name>
<organism evidence="2 3">
    <name type="scientific">Prevotella koreensis</name>
    <dbReference type="NCBI Taxonomy" id="2490854"/>
    <lineage>
        <taxon>Bacteria</taxon>
        <taxon>Pseudomonadati</taxon>
        <taxon>Bacteroidota</taxon>
        <taxon>Bacteroidia</taxon>
        <taxon>Bacteroidales</taxon>
        <taxon>Prevotellaceae</taxon>
        <taxon>Prevotella</taxon>
    </lineage>
</organism>
<proteinExistence type="predicted"/>
<reference evidence="2 3" key="1">
    <citation type="submission" date="2018-12" db="EMBL/GenBank/DDBJ databases">
        <title>Genome sequencing of Prevotella sp. KCOM 3155 (= JS262).</title>
        <authorList>
            <person name="Kook J.-K."/>
            <person name="Park S.-N."/>
            <person name="Lim Y.K."/>
        </authorList>
    </citation>
    <scope>NUCLEOTIDE SEQUENCE [LARGE SCALE GENOMIC DNA]</scope>
    <source>
        <strain evidence="2 3">KCOM 3155</strain>
    </source>
</reference>
<keyword evidence="1" id="KW-0732">Signal</keyword>
<comment type="caution">
    <text evidence="2">The sequence shown here is derived from an EMBL/GenBank/DDBJ whole genome shotgun (WGS) entry which is preliminary data.</text>
</comment>
<protein>
    <submittedName>
        <fullName evidence="2">Leucine-rich repeat domain-containing protein</fullName>
    </submittedName>
</protein>
<dbReference type="PANTHER" id="PTHR45661">
    <property type="entry name" value="SURFACE ANTIGEN"/>
    <property type="match status" value="1"/>
</dbReference>
<feature type="chain" id="PRO_5019084172" evidence="1">
    <location>
        <begin position="24"/>
        <end position="1107"/>
    </location>
</feature>
<dbReference type="PANTHER" id="PTHR45661:SF3">
    <property type="entry name" value="IG-LIKE DOMAIN-CONTAINING PROTEIN"/>
    <property type="match status" value="1"/>
</dbReference>
<dbReference type="SUPFAM" id="SSF52058">
    <property type="entry name" value="L domain-like"/>
    <property type="match status" value="2"/>
</dbReference>
<dbReference type="RefSeq" id="WP_126677735.1">
    <property type="nucleotide sequence ID" value="NZ_RYYU01000001.1"/>
</dbReference>
<dbReference type="AlphaFoldDB" id="A0A432LJH7"/>
<keyword evidence="3" id="KW-1185">Reference proteome</keyword>
<accession>A0A432LJH7</accession>
<dbReference type="Pfam" id="PF13306">
    <property type="entry name" value="LRR_5"/>
    <property type="match status" value="6"/>
</dbReference>
<dbReference type="InterPro" id="IPR026906">
    <property type="entry name" value="LRR_5"/>
</dbReference>
<sequence length="1107" mass="121828">MRQTKLFFMLLLAMIMSATGALAQSVGTVFDYGTCKYKVSKKDLNDPSLNEAVVLEIGGTGKVVIPTEVQTPVGMDQEKYKVVGCSPWDSKVAEGVTEVEFSEGFREITANSLRKPQTLQKIIIPASCETVGHGCFLDCPALTSFEVKAGNTKYKAENGSLLSHDGTQLVYVPAGKTENYTVPTGVTEIMPSAFSCCKNMEKITIPASVTKISENADYPSFNTSGTHFTVESGNAKFKDIDGLLCDKAGKKLVHVPFKYDKLVEPENKLTIPASVTEVADNAAIGSNIKKLDLNNTKKIGNAAFNSCSALESVTIGKDVESIGQGAFTNCQFITKFEVDENNSKYKAVNDVLFTHDKKTLVLYPCGKENEYTVPEGTTKIDKFAFADVHKLPKVRIAKSVTTIEEAAFKGAKMLKTVEFLSPSQLQEIGTYAFQQTPLENVTIPSSVAKLGDASFADTEKLTEVHFAANTLLKELPGNLFQNAKNLEKVLFDGANQLEKINSYVFLNCPKLKEFTVPKTVKDIASGAFKGTAGLEKVGFEEGSVLERIGGGAFADCGIRHITLPEKVKLVQELAFDHCTNLTEITLPKIFEKVDQGAFNFCENLLRFKVEEGNMNYTTLDGMLCDITKKKLEVFPAGKADSKYTLVPYFEKVAPYCFYGSNKVTNITFPKTVTEIGIRAIALCNNLKSLSFMGEDNVPTLNANIMYQSGNLKNVTIFVRKKWYENAANNATITTYNNRFKEVHPSFVTATGYDRGTEFFPTSVDNVGVISFYEPRTSAIIQEKAVEPDYTDKLGKHWKKKEYTVSSILDFAYENAQTVKDIVVLADVGVVGLKAFKADSQLKGIYFVGKTPATLSSKDYEQPAGYPFKDGQAIYVRPSVVNAYKTAWEQDHTLGITSQIPQKTKGHGGTVCFPFDVKYPSGQGNNDIKPYVPVDYSHVHDASNPFVRAYSLDDYYIPAFTGAFIRSKETSAVTSYCEMDNDQAHTAITLSGYNPMADNRMVGAVEDTPLTNESGYQYYAFKQGKLVKLNNGVNFPYFKAYLRLKKTPAGAKSFRLVFGDEDPGETTGIDGVTESDSDNAPYYNLNGIRVTRPTQGVYIRNGKKIIIK</sequence>
<evidence type="ECO:0000313" key="2">
    <source>
        <dbReference type="EMBL" id="RUL58639.1"/>
    </source>
</evidence>
<dbReference type="Proteomes" id="UP000278983">
    <property type="component" value="Unassembled WGS sequence"/>
</dbReference>
<dbReference type="Gene3D" id="3.40.50.12480">
    <property type="match status" value="1"/>
</dbReference>
<evidence type="ECO:0000313" key="3">
    <source>
        <dbReference type="Proteomes" id="UP000278983"/>
    </source>
</evidence>
<dbReference type="OrthoDB" id="1055163at2"/>
<gene>
    <name evidence="2" type="ORF">EHV08_01865</name>
</gene>
<dbReference type="EMBL" id="RYYU01000001">
    <property type="protein sequence ID" value="RUL58639.1"/>
    <property type="molecule type" value="Genomic_DNA"/>
</dbReference>
<dbReference type="InterPro" id="IPR053139">
    <property type="entry name" value="Surface_bspA-like"/>
</dbReference>
<evidence type="ECO:0000256" key="1">
    <source>
        <dbReference type="SAM" id="SignalP"/>
    </source>
</evidence>
<dbReference type="InterPro" id="IPR032675">
    <property type="entry name" value="LRR_dom_sf"/>
</dbReference>
<dbReference type="Gene3D" id="3.80.10.10">
    <property type="entry name" value="Ribonuclease Inhibitor"/>
    <property type="match status" value="4"/>
</dbReference>
<feature type="signal peptide" evidence="1">
    <location>
        <begin position="1"/>
        <end position="23"/>
    </location>
</feature>